<dbReference type="PANTHER" id="PTHR46608:SF2">
    <property type="entry name" value="T CELL IMMUNOGLOBULIN AND MUCIN DOMAIN CONTAINING 4 PRECURSOR"/>
    <property type="match status" value="1"/>
</dbReference>
<sequence>MAMSNLCAPLKPAVCNPPTSPPHDPSMQLIYRDMEDKFRKIPQLTMALSPWVRATPPAVALRLGGRGRRSGAREPVTAAAGDVALRGPRTLASIHKPACLSGAVSVNTLLAEPRTRGSRPVRILSLPRVAFPPRDGCRSRTTSPALDSRLRCRSCRRARFGIGGDGGQLRDVLSGRVDLVILRVKRMDKGSYCCRVDIDGYFNDQKVSYTLRVVKAPVVTTVPVPICATSPEPPALTERVWEEEQLNVDNSKRNSSLSKSGTVEEKLIPSPSLQINIPVLSLSLSLLLVLLLGSLVVLGFKRKLHRRILKRGSCSLSTMEPRHIIYEIQTRRPMVENIYTLD</sequence>
<evidence type="ECO:0000313" key="2">
    <source>
        <dbReference type="EMBL" id="KAJ8348390.1"/>
    </source>
</evidence>
<dbReference type="GO" id="GO:0001786">
    <property type="term" value="F:phosphatidylserine binding"/>
    <property type="evidence" value="ECO:0007669"/>
    <property type="project" value="TreeGrafter"/>
</dbReference>
<dbReference type="Gene3D" id="2.60.40.10">
    <property type="entry name" value="Immunoglobulins"/>
    <property type="match status" value="1"/>
</dbReference>
<evidence type="ECO:0000313" key="3">
    <source>
        <dbReference type="Proteomes" id="UP001152622"/>
    </source>
</evidence>
<feature type="transmembrane region" description="Helical" evidence="1">
    <location>
        <begin position="279"/>
        <end position="300"/>
    </location>
</feature>
<evidence type="ECO:0000256" key="1">
    <source>
        <dbReference type="SAM" id="Phobius"/>
    </source>
</evidence>
<protein>
    <submittedName>
        <fullName evidence="2">Uncharacterized protein</fullName>
    </submittedName>
</protein>
<keyword evidence="1" id="KW-0812">Transmembrane</keyword>
<keyword evidence="1" id="KW-0472">Membrane</keyword>
<gene>
    <name evidence="2" type="ORF">SKAU_G00269790</name>
</gene>
<dbReference type="Proteomes" id="UP001152622">
    <property type="component" value="Chromosome 10"/>
</dbReference>
<name>A0A9Q1IPJ8_SYNKA</name>
<organism evidence="2 3">
    <name type="scientific">Synaphobranchus kaupii</name>
    <name type="common">Kaup's arrowtooth eel</name>
    <dbReference type="NCBI Taxonomy" id="118154"/>
    <lineage>
        <taxon>Eukaryota</taxon>
        <taxon>Metazoa</taxon>
        <taxon>Chordata</taxon>
        <taxon>Craniata</taxon>
        <taxon>Vertebrata</taxon>
        <taxon>Euteleostomi</taxon>
        <taxon>Actinopterygii</taxon>
        <taxon>Neopterygii</taxon>
        <taxon>Teleostei</taxon>
        <taxon>Anguilliformes</taxon>
        <taxon>Synaphobranchidae</taxon>
        <taxon>Synaphobranchus</taxon>
    </lineage>
</organism>
<dbReference type="InterPro" id="IPR013783">
    <property type="entry name" value="Ig-like_fold"/>
</dbReference>
<dbReference type="GO" id="GO:0043277">
    <property type="term" value="P:apoptotic cell clearance"/>
    <property type="evidence" value="ECO:0007669"/>
    <property type="project" value="TreeGrafter"/>
</dbReference>
<dbReference type="OrthoDB" id="8447307at2759"/>
<proteinExistence type="predicted"/>
<dbReference type="GO" id="GO:0060097">
    <property type="term" value="P:cytoskeletal rearrangement involved in phagocytosis, engulfment"/>
    <property type="evidence" value="ECO:0007669"/>
    <property type="project" value="TreeGrafter"/>
</dbReference>
<accession>A0A9Q1IPJ8</accession>
<dbReference type="EMBL" id="JAINUF010000010">
    <property type="protein sequence ID" value="KAJ8348390.1"/>
    <property type="molecule type" value="Genomic_DNA"/>
</dbReference>
<keyword evidence="3" id="KW-1185">Reference proteome</keyword>
<dbReference type="AlphaFoldDB" id="A0A9Q1IPJ8"/>
<keyword evidence="1" id="KW-1133">Transmembrane helix</keyword>
<dbReference type="PANTHER" id="PTHR46608">
    <property type="entry name" value="T-CELL IMMUNOGLOBULIN AND MUCIN DOMAIN-CONTAINING PROTEIN 4"/>
    <property type="match status" value="1"/>
</dbReference>
<comment type="caution">
    <text evidence="2">The sequence shown here is derived from an EMBL/GenBank/DDBJ whole genome shotgun (WGS) entry which is preliminary data.</text>
</comment>
<reference evidence="2" key="1">
    <citation type="journal article" date="2023" name="Science">
        <title>Genome structures resolve the early diversification of teleost fishes.</title>
        <authorList>
            <person name="Parey E."/>
            <person name="Louis A."/>
            <person name="Montfort J."/>
            <person name="Bouchez O."/>
            <person name="Roques C."/>
            <person name="Iampietro C."/>
            <person name="Lluch J."/>
            <person name="Castinel A."/>
            <person name="Donnadieu C."/>
            <person name="Desvignes T."/>
            <person name="Floi Bucao C."/>
            <person name="Jouanno E."/>
            <person name="Wen M."/>
            <person name="Mejri S."/>
            <person name="Dirks R."/>
            <person name="Jansen H."/>
            <person name="Henkel C."/>
            <person name="Chen W.J."/>
            <person name="Zahm M."/>
            <person name="Cabau C."/>
            <person name="Klopp C."/>
            <person name="Thompson A.W."/>
            <person name="Robinson-Rechavi M."/>
            <person name="Braasch I."/>
            <person name="Lecointre G."/>
            <person name="Bobe J."/>
            <person name="Postlethwait J.H."/>
            <person name="Berthelot C."/>
            <person name="Roest Crollius H."/>
            <person name="Guiguen Y."/>
        </authorList>
    </citation>
    <scope>NUCLEOTIDE SEQUENCE</scope>
    <source>
        <strain evidence="2">WJC10195</strain>
    </source>
</reference>